<dbReference type="GO" id="GO:0004674">
    <property type="term" value="F:protein serine/threonine kinase activity"/>
    <property type="evidence" value="ECO:0007669"/>
    <property type="project" value="UniProtKB-KW"/>
</dbReference>
<evidence type="ECO:0000259" key="5">
    <source>
        <dbReference type="Pfam" id="PF13657"/>
    </source>
</evidence>
<dbReference type="CDD" id="cd17808">
    <property type="entry name" value="HipA_Ec_like"/>
    <property type="match status" value="1"/>
</dbReference>
<dbReference type="GO" id="GO:0005829">
    <property type="term" value="C:cytosol"/>
    <property type="evidence" value="ECO:0007669"/>
    <property type="project" value="TreeGrafter"/>
</dbReference>
<dbReference type="InterPro" id="IPR012893">
    <property type="entry name" value="HipA-like_C"/>
</dbReference>
<evidence type="ECO:0000256" key="3">
    <source>
        <dbReference type="ARBA" id="ARBA00022777"/>
    </source>
</evidence>
<dbReference type="Pfam" id="PF07804">
    <property type="entry name" value="HipA_C"/>
    <property type="match status" value="1"/>
</dbReference>
<evidence type="ECO:0000259" key="4">
    <source>
        <dbReference type="Pfam" id="PF07804"/>
    </source>
</evidence>
<dbReference type="Pfam" id="PF13657">
    <property type="entry name" value="Couple_hipA"/>
    <property type="match status" value="1"/>
</dbReference>
<feature type="domain" description="HipA-like C-terminal" evidence="4">
    <location>
        <begin position="150"/>
        <end position="393"/>
    </location>
</feature>
<dbReference type="AlphaFoldDB" id="A0A0M3G896"/>
<accession>A0A0M3G896</accession>
<dbReference type="PATRIC" id="fig|726.54.peg.521"/>
<keyword evidence="3 6" id="KW-0418">Kinase</keyword>
<name>A0A0M3G896_HAEHA</name>
<evidence type="ECO:0000313" key="6">
    <source>
        <dbReference type="EMBL" id="KKZ59279.1"/>
    </source>
</evidence>
<sequence length="428" mass="49302">MVMSNSILNVAMNGLLVGEWRKLTSGATEFQYAEKWLESVRSRPISLSLPLSHKIYRGDSVYNFFDNLLPDNEQIRSRIQQRFQTSTKSPFDLLSAIGQDCIGAIQLYQGENRSVRQIYAEPLNDKEVENVLKNYRTFPLGMEESEDFRISLAGAQEKTALLYYQNQWQRPLHSTATSHIFKLPIGMVAQGQLDLSSSSENEWLCLNIMKALGLPVPRSQIQYFGEIKVLIVERFDRRWSENRSWLIRLPQEDMCQALNIAPARKYENDGGPSILQIMSLLNGSSNAQADRKQFFKAQIVFWLLCAIDGHGKNFSLFLEQENRYRLTPFYDVMSAYPLIKYNGLQKQKVKMAMAWHGENKHYLWDKIQLRHIFNTAKLAGLAKETVEDTLHEISALYPRVSEINTHGLPDDIVESIFMGLEMQMKKIS</sequence>
<feature type="domain" description="HipA N-terminal subdomain 1" evidence="5">
    <location>
        <begin position="8"/>
        <end position="107"/>
    </location>
</feature>
<dbReference type="Proteomes" id="UP000034750">
    <property type="component" value="Unassembled WGS sequence"/>
</dbReference>
<organism evidence="6 7">
    <name type="scientific">Haemophilus haemolyticus</name>
    <dbReference type="NCBI Taxonomy" id="726"/>
    <lineage>
        <taxon>Bacteria</taxon>
        <taxon>Pseudomonadati</taxon>
        <taxon>Pseudomonadota</taxon>
        <taxon>Gammaproteobacteria</taxon>
        <taxon>Pasteurellales</taxon>
        <taxon>Pasteurellaceae</taxon>
        <taxon>Haemophilus</taxon>
    </lineage>
</organism>
<evidence type="ECO:0000313" key="7">
    <source>
        <dbReference type="Proteomes" id="UP000034750"/>
    </source>
</evidence>
<evidence type="ECO:0000256" key="2">
    <source>
        <dbReference type="ARBA" id="ARBA00022679"/>
    </source>
</evidence>
<keyword evidence="2" id="KW-0808">Transferase</keyword>
<dbReference type="InterPro" id="IPR052028">
    <property type="entry name" value="HipA_Ser/Thr_kinase"/>
</dbReference>
<dbReference type="PANTHER" id="PTHR37419">
    <property type="entry name" value="SERINE/THREONINE-PROTEIN KINASE TOXIN HIPA"/>
    <property type="match status" value="1"/>
</dbReference>
<evidence type="ECO:0000256" key="1">
    <source>
        <dbReference type="ARBA" id="ARBA00010164"/>
    </source>
</evidence>
<dbReference type="InterPro" id="IPR017508">
    <property type="entry name" value="HipA_N1"/>
</dbReference>
<proteinExistence type="inferred from homology"/>
<dbReference type="NCBIfam" id="TIGR03071">
    <property type="entry name" value="couple_hipA"/>
    <property type="match status" value="1"/>
</dbReference>
<comment type="similarity">
    <text evidence="1">Belongs to the HipA Ser/Thr kinase family.</text>
</comment>
<dbReference type="PANTHER" id="PTHR37419:SF1">
    <property type="entry name" value="SERINE_THREONINE-PROTEIN KINASE TOXIN HIPA"/>
    <property type="match status" value="1"/>
</dbReference>
<keyword evidence="6" id="KW-0723">Serine/threonine-protein kinase</keyword>
<gene>
    <name evidence="6" type="ORF">AAX18_02595</name>
</gene>
<comment type="caution">
    <text evidence="6">The sequence shown here is derived from an EMBL/GenBank/DDBJ whole genome shotgun (WGS) entry which is preliminary data.</text>
</comment>
<reference evidence="6 7" key="1">
    <citation type="submission" date="2015-05" db="EMBL/GenBank/DDBJ databases">
        <title>Comparative analyses of the lipooligosaccharides from nottypeable Haemophilus influenzae and Haemophilus haemolyticus.</title>
        <authorList>
            <person name="Post D.M.B."/>
            <person name="Ketterer M.R."/>
            <person name="Coffin J.E."/>
            <person name="Reinders L.M."/>
            <person name="Munson R.S.Jr."/>
            <person name="Bair T.B."/>
            <person name="Murphy T.F."/>
            <person name="Foster E."/>
            <person name="Gibson B.W."/>
            <person name="Apicella M.A."/>
        </authorList>
    </citation>
    <scope>NUCLEOTIDE SEQUENCE [LARGE SCALE GENOMIC DNA]</scope>
    <source>
        <strain evidence="6 7">11P18</strain>
    </source>
</reference>
<protein>
    <submittedName>
        <fullName evidence="6">Serine/threonine protein kinase</fullName>
    </submittedName>
</protein>
<dbReference type="EMBL" id="LCTK01000007">
    <property type="protein sequence ID" value="KKZ59279.1"/>
    <property type="molecule type" value="Genomic_DNA"/>
</dbReference>